<comment type="caution">
    <text evidence="4">The sequence shown here is derived from an EMBL/GenBank/DDBJ whole genome shotgun (WGS) entry which is preliminary data.</text>
</comment>
<dbReference type="GO" id="GO:0003700">
    <property type="term" value="F:DNA-binding transcription factor activity"/>
    <property type="evidence" value="ECO:0007669"/>
    <property type="project" value="TreeGrafter"/>
</dbReference>
<sequence>MTSPSERPAPAYPAAEARSLPVLPVLLDGEPVERAERADAARNRAKLLDAASSLIRDRGAEHLTMEGVASAANVGKGTVFRRFGDRAGLLFAVIDKTEKEFQESFLFGPPPVGPGAPPVERLEAFGVTALRHLRCNMNLYVEADRNADRRYTSPARVVRERHITLLLRAAGVTGDLELLSNTLLSFLDPMATEHLLANRGRTLAELEGGWRDLVQRIARPA</sequence>
<organism evidence="4 5">
    <name type="scientific">Streptacidiphilus fuscans</name>
    <dbReference type="NCBI Taxonomy" id="2789292"/>
    <lineage>
        <taxon>Bacteria</taxon>
        <taxon>Bacillati</taxon>
        <taxon>Actinomycetota</taxon>
        <taxon>Actinomycetes</taxon>
        <taxon>Kitasatosporales</taxon>
        <taxon>Streptomycetaceae</taxon>
        <taxon>Streptacidiphilus</taxon>
    </lineage>
</organism>
<accession>A0A931B5W9</accession>
<gene>
    <name evidence="4" type="ORF">I2501_16295</name>
</gene>
<dbReference type="Proteomes" id="UP000657385">
    <property type="component" value="Unassembled WGS sequence"/>
</dbReference>
<keyword evidence="1 2" id="KW-0238">DNA-binding</keyword>
<dbReference type="InterPro" id="IPR001647">
    <property type="entry name" value="HTH_TetR"/>
</dbReference>
<dbReference type="InterPro" id="IPR009057">
    <property type="entry name" value="Homeodomain-like_sf"/>
</dbReference>
<dbReference type="PANTHER" id="PTHR30055">
    <property type="entry name" value="HTH-TYPE TRANSCRIPTIONAL REGULATOR RUTR"/>
    <property type="match status" value="1"/>
</dbReference>
<evidence type="ECO:0000259" key="3">
    <source>
        <dbReference type="PROSITE" id="PS50977"/>
    </source>
</evidence>
<dbReference type="RefSeq" id="WP_196194769.1">
    <property type="nucleotide sequence ID" value="NZ_JADPRT010000006.1"/>
</dbReference>
<evidence type="ECO:0000313" key="5">
    <source>
        <dbReference type="Proteomes" id="UP000657385"/>
    </source>
</evidence>
<evidence type="ECO:0000256" key="2">
    <source>
        <dbReference type="PROSITE-ProRule" id="PRU00335"/>
    </source>
</evidence>
<dbReference type="PROSITE" id="PS50977">
    <property type="entry name" value="HTH_TETR_2"/>
    <property type="match status" value="1"/>
</dbReference>
<evidence type="ECO:0000256" key="1">
    <source>
        <dbReference type="ARBA" id="ARBA00023125"/>
    </source>
</evidence>
<dbReference type="GO" id="GO:0000976">
    <property type="term" value="F:transcription cis-regulatory region binding"/>
    <property type="evidence" value="ECO:0007669"/>
    <property type="project" value="TreeGrafter"/>
</dbReference>
<keyword evidence="5" id="KW-1185">Reference proteome</keyword>
<dbReference type="Gene3D" id="1.10.357.10">
    <property type="entry name" value="Tetracycline Repressor, domain 2"/>
    <property type="match status" value="1"/>
</dbReference>
<protein>
    <submittedName>
        <fullName evidence="4">TetR/AcrR family transcriptional regulator</fullName>
    </submittedName>
</protein>
<dbReference type="SUPFAM" id="SSF46689">
    <property type="entry name" value="Homeodomain-like"/>
    <property type="match status" value="1"/>
</dbReference>
<dbReference type="PANTHER" id="PTHR30055:SF209">
    <property type="entry name" value="POSSIBLE TRANSCRIPTIONAL REGULATORY PROTEIN (PROBABLY TETR-FAMILY)"/>
    <property type="match status" value="1"/>
</dbReference>
<feature type="DNA-binding region" description="H-T-H motif" evidence="2">
    <location>
        <begin position="64"/>
        <end position="83"/>
    </location>
</feature>
<dbReference type="EMBL" id="JADPRT010000006">
    <property type="protein sequence ID" value="MBF9069586.1"/>
    <property type="molecule type" value="Genomic_DNA"/>
</dbReference>
<dbReference type="PRINTS" id="PR00455">
    <property type="entry name" value="HTHTETR"/>
</dbReference>
<dbReference type="Pfam" id="PF00440">
    <property type="entry name" value="TetR_N"/>
    <property type="match status" value="1"/>
</dbReference>
<dbReference type="AlphaFoldDB" id="A0A931B5W9"/>
<proteinExistence type="predicted"/>
<feature type="domain" description="HTH tetR-type" evidence="3">
    <location>
        <begin position="41"/>
        <end position="101"/>
    </location>
</feature>
<dbReference type="InterPro" id="IPR050109">
    <property type="entry name" value="HTH-type_TetR-like_transc_reg"/>
</dbReference>
<evidence type="ECO:0000313" key="4">
    <source>
        <dbReference type="EMBL" id="MBF9069586.1"/>
    </source>
</evidence>
<name>A0A931B5W9_9ACTN</name>
<reference evidence="4" key="1">
    <citation type="submission" date="2020-11" db="EMBL/GenBank/DDBJ databases">
        <title>Isolation and identification of active actinomycetes.</title>
        <authorList>
            <person name="Yu B."/>
        </authorList>
    </citation>
    <scope>NUCLEOTIDE SEQUENCE</scope>
    <source>
        <strain evidence="4">NEAU-YB345</strain>
    </source>
</reference>